<proteinExistence type="predicted"/>
<dbReference type="Proteomes" id="UP001307849">
    <property type="component" value="Unassembled WGS sequence"/>
</dbReference>
<comment type="caution">
    <text evidence="1">The sequence shown here is derived from an EMBL/GenBank/DDBJ whole genome shotgun (WGS) entry which is preliminary data.</text>
</comment>
<evidence type="ECO:0000313" key="1">
    <source>
        <dbReference type="EMBL" id="KAK6515153.1"/>
    </source>
</evidence>
<evidence type="ECO:0000313" key="2">
    <source>
        <dbReference type="Proteomes" id="UP001307849"/>
    </source>
</evidence>
<organism evidence="1 2">
    <name type="scientific">Arthrobotrys conoides</name>
    <dbReference type="NCBI Taxonomy" id="74498"/>
    <lineage>
        <taxon>Eukaryota</taxon>
        <taxon>Fungi</taxon>
        <taxon>Dikarya</taxon>
        <taxon>Ascomycota</taxon>
        <taxon>Pezizomycotina</taxon>
        <taxon>Orbiliomycetes</taxon>
        <taxon>Orbiliales</taxon>
        <taxon>Orbiliaceae</taxon>
        <taxon>Arthrobotrys</taxon>
    </lineage>
</organism>
<name>A0AAN8NRC3_9PEZI</name>
<sequence>MALSSLRQEPASTWIMSNIELMGFDLYYQVKLNGSSSCSEKRYRKLAIDYLRLGHEGRKPYIMRARQSPRRINEIVPARRCAREEGIHITPRVPATLYSNRERWCCQQAGSFGSETLFFRTWFGDQDYSPQESDMLYEDFILGWKNAWQEGDFIIDQQYCFTDSSYADVPTACMRSEAQTLEEWLLTRLPDQLSGMDSEEEFTEAEQYEEENLCLAIADKEAIVNGWLLLSAINHKGIVIGRWRLPAGSLAAALLSSRISIPESIGEAIFNRGFGHLAEPDVMCPRIGSMFCVSDPPGLWWHALEQRSFTRERPYEKVPLDLYRI</sequence>
<dbReference type="AlphaFoldDB" id="A0AAN8NRC3"/>
<gene>
    <name evidence="1" type="ORF">TWF506_007498</name>
</gene>
<reference evidence="1 2" key="1">
    <citation type="submission" date="2019-10" db="EMBL/GenBank/DDBJ databases">
        <authorList>
            <person name="Palmer J.M."/>
        </authorList>
    </citation>
    <scope>NUCLEOTIDE SEQUENCE [LARGE SCALE GENOMIC DNA]</scope>
    <source>
        <strain evidence="1 2">TWF506</strain>
    </source>
</reference>
<accession>A0AAN8NRC3</accession>
<keyword evidence="2" id="KW-1185">Reference proteome</keyword>
<dbReference type="EMBL" id="JAVHJM010000004">
    <property type="protein sequence ID" value="KAK6515153.1"/>
    <property type="molecule type" value="Genomic_DNA"/>
</dbReference>
<protein>
    <submittedName>
        <fullName evidence="1">Uncharacterized protein</fullName>
    </submittedName>
</protein>